<sequence>DQCSQKQKYAADVARPESHHTSPSKSSSSDTDSDDLPTFPLENLIGYDFQSHMNEFIMPQISELIQWERREKVLISEIVSRYDNHWQRESLFSTVKNQPAKMDALFIRAKSGTVTYNNTYNDNILDKVLNRLENISVEAQAYFNKWSKDKDMVVIANTKRDRAV</sequence>
<organism evidence="2 3">
    <name type="scientific">Taxus chinensis</name>
    <name type="common">Chinese yew</name>
    <name type="synonym">Taxus wallichiana var. chinensis</name>
    <dbReference type="NCBI Taxonomy" id="29808"/>
    <lineage>
        <taxon>Eukaryota</taxon>
        <taxon>Viridiplantae</taxon>
        <taxon>Streptophyta</taxon>
        <taxon>Embryophyta</taxon>
        <taxon>Tracheophyta</taxon>
        <taxon>Spermatophyta</taxon>
        <taxon>Pinopsida</taxon>
        <taxon>Pinidae</taxon>
        <taxon>Conifers II</taxon>
        <taxon>Cupressales</taxon>
        <taxon>Taxaceae</taxon>
        <taxon>Taxus</taxon>
    </lineage>
</organism>
<keyword evidence="3" id="KW-1185">Reference proteome</keyword>
<name>A0AA38FLN9_TAXCH</name>
<dbReference type="AlphaFoldDB" id="A0AA38FLN9"/>
<feature type="compositionally biased region" description="Low complexity" evidence="1">
    <location>
        <begin position="21"/>
        <end position="30"/>
    </location>
</feature>
<feature type="region of interest" description="Disordered" evidence="1">
    <location>
        <begin position="1"/>
        <end position="35"/>
    </location>
</feature>
<dbReference type="Proteomes" id="UP000824469">
    <property type="component" value="Unassembled WGS sequence"/>
</dbReference>
<reference evidence="2 3" key="1">
    <citation type="journal article" date="2021" name="Nat. Plants">
        <title>The Taxus genome provides insights into paclitaxel biosynthesis.</title>
        <authorList>
            <person name="Xiong X."/>
            <person name="Gou J."/>
            <person name="Liao Q."/>
            <person name="Li Y."/>
            <person name="Zhou Q."/>
            <person name="Bi G."/>
            <person name="Li C."/>
            <person name="Du R."/>
            <person name="Wang X."/>
            <person name="Sun T."/>
            <person name="Guo L."/>
            <person name="Liang H."/>
            <person name="Lu P."/>
            <person name="Wu Y."/>
            <person name="Zhang Z."/>
            <person name="Ro D.K."/>
            <person name="Shang Y."/>
            <person name="Huang S."/>
            <person name="Yan J."/>
        </authorList>
    </citation>
    <scope>NUCLEOTIDE SEQUENCE [LARGE SCALE GENOMIC DNA]</scope>
    <source>
        <strain evidence="2">Ta-2019</strain>
    </source>
</reference>
<gene>
    <name evidence="2" type="ORF">KI387_010700</name>
</gene>
<proteinExistence type="predicted"/>
<evidence type="ECO:0000313" key="2">
    <source>
        <dbReference type="EMBL" id="KAH9306296.1"/>
    </source>
</evidence>
<protein>
    <submittedName>
        <fullName evidence="2">Uncharacterized protein</fullName>
    </submittedName>
</protein>
<dbReference type="EMBL" id="JAHRHJ020000008">
    <property type="protein sequence ID" value="KAH9306296.1"/>
    <property type="molecule type" value="Genomic_DNA"/>
</dbReference>
<feature type="non-terminal residue" evidence="2">
    <location>
        <position position="164"/>
    </location>
</feature>
<accession>A0AA38FLN9</accession>
<evidence type="ECO:0000313" key="3">
    <source>
        <dbReference type="Proteomes" id="UP000824469"/>
    </source>
</evidence>
<comment type="caution">
    <text evidence="2">The sequence shown here is derived from an EMBL/GenBank/DDBJ whole genome shotgun (WGS) entry which is preliminary data.</text>
</comment>
<feature type="non-terminal residue" evidence="2">
    <location>
        <position position="1"/>
    </location>
</feature>
<evidence type="ECO:0000256" key="1">
    <source>
        <dbReference type="SAM" id="MobiDB-lite"/>
    </source>
</evidence>